<feature type="transmembrane region" description="Helical" evidence="1">
    <location>
        <begin position="72"/>
        <end position="93"/>
    </location>
</feature>
<sequence length="474" mass="52360">MAPETILIPGCWGLIIVLGLVVLVPFLRGTSDLVTAKNVFLLGGINYVGIAGLKAAYSPQIFRILEFERRDYQYFVAGAFTFFAAFLLAYAVIKLPRKLAGRTLRKWPAATPGVLYFMTLGAVTLSVLGFLAPNIQGLAQFLFQVGNKAIIIPVALVFAAWFQSKKNLILVATLAGVLLLSMMLSILSGGGRRTMLGVLMAIPICWYWFSLRYKNWLTNTVLLGAVFAVSFAVLLGYSAIRHFDRRGEMQERNVGNAMEALSKLPSLVFDTSGLDSMLGQNAAQTSLTAIHLYTTDHETEPFHSVIFVATNWIPRAFWPDKPLGLGYTLPKTARAKGTRATWGPGIVGHGYHEGGLHMLVFYGVVMALCLRYWDELLVRQPRNAYLLACFAAMSGHLFGWCRGDIGTFTMQIVGALVAMLLFCWAGRLIFGTGLVYPITSGPEYVNTNLFALRRRKPDTASPTDFQFRPRRVSD</sequence>
<evidence type="ECO:0000313" key="2">
    <source>
        <dbReference type="EMBL" id="MCO6043198.1"/>
    </source>
</evidence>
<organism evidence="2 3">
    <name type="scientific">Aeoliella straminimaris</name>
    <dbReference type="NCBI Taxonomy" id="2954799"/>
    <lineage>
        <taxon>Bacteria</taxon>
        <taxon>Pseudomonadati</taxon>
        <taxon>Planctomycetota</taxon>
        <taxon>Planctomycetia</taxon>
        <taxon>Pirellulales</taxon>
        <taxon>Lacipirellulaceae</taxon>
        <taxon>Aeoliella</taxon>
    </lineage>
</organism>
<feature type="transmembrane region" description="Helical" evidence="1">
    <location>
        <begin position="354"/>
        <end position="373"/>
    </location>
</feature>
<feature type="transmembrane region" description="Helical" evidence="1">
    <location>
        <begin position="114"/>
        <end position="135"/>
    </location>
</feature>
<feature type="transmembrane region" description="Helical" evidence="1">
    <location>
        <begin position="221"/>
        <end position="240"/>
    </location>
</feature>
<reference evidence="2" key="1">
    <citation type="submission" date="2022-06" db="EMBL/GenBank/DDBJ databases">
        <title>Aeoliella straminimaris, a novel planctomycete from sediments.</title>
        <authorList>
            <person name="Vitorino I.R."/>
            <person name="Lage O.M."/>
        </authorList>
    </citation>
    <scope>NUCLEOTIDE SEQUENCE</scope>
    <source>
        <strain evidence="2">ICT_H6.2</strain>
    </source>
</reference>
<gene>
    <name evidence="2" type="ORF">NG895_04710</name>
</gene>
<name>A0A9X2JG68_9BACT</name>
<feature type="transmembrane region" description="Helical" evidence="1">
    <location>
        <begin position="408"/>
        <end position="430"/>
    </location>
</feature>
<feature type="transmembrane region" description="Helical" evidence="1">
    <location>
        <begin position="6"/>
        <end position="27"/>
    </location>
</feature>
<evidence type="ECO:0000313" key="3">
    <source>
        <dbReference type="Proteomes" id="UP001155241"/>
    </source>
</evidence>
<keyword evidence="1" id="KW-0812">Transmembrane</keyword>
<dbReference type="Proteomes" id="UP001155241">
    <property type="component" value="Unassembled WGS sequence"/>
</dbReference>
<feature type="transmembrane region" description="Helical" evidence="1">
    <location>
        <begin position="141"/>
        <end position="161"/>
    </location>
</feature>
<keyword evidence="1" id="KW-0472">Membrane</keyword>
<dbReference type="EMBL" id="JAMXLR010000020">
    <property type="protein sequence ID" value="MCO6043198.1"/>
    <property type="molecule type" value="Genomic_DNA"/>
</dbReference>
<dbReference type="RefSeq" id="WP_252851297.1">
    <property type="nucleotide sequence ID" value="NZ_JAMXLR010000020.1"/>
</dbReference>
<keyword evidence="1" id="KW-1133">Transmembrane helix</keyword>
<comment type="caution">
    <text evidence="2">The sequence shown here is derived from an EMBL/GenBank/DDBJ whole genome shotgun (WGS) entry which is preliminary data.</text>
</comment>
<keyword evidence="3" id="KW-1185">Reference proteome</keyword>
<dbReference type="AlphaFoldDB" id="A0A9X2JG68"/>
<proteinExistence type="predicted"/>
<feature type="transmembrane region" description="Helical" evidence="1">
    <location>
        <begin position="193"/>
        <end position="209"/>
    </location>
</feature>
<accession>A0A9X2JG68</accession>
<feature type="transmembrane region" description="Helical" evidence="1">
    <location>
        <begin position="385"/>
        <end position="402"/>
    </location>
</feature>
<evidence type="ECO:0000256" key="1">
    <source>
        <dbReference type="SAM" id="Phobius"/>
    </source>
</evidence>
<feature type="transmembrane region" description="Helical" evidence="1">
    <location>
        <begin position="39"/>
        <end position="57"/>
    </location>
</feature>
<feature type="transmembrane region" description="Helical" evidence="1">
    <location>
        <begin position="168"/>
        <end position="187"/>
    </location>
</feature>
<protein>
    <submittedName>
        <fullName evidence="2">Uncharacterized protein</fullName>
    </submittedName>
</protein>